<keyword evidence="1" id="KW-0472">Membrane</keyword>
<evidence type="ECO:0000313" key="2">
    <source>
        <dbReference type="EMBL" id="CUQ26686.1"/>
    </source>
</evidence>
<keyword evidence="1" id="KW-0812">Transmembrane</keyword>
<sequence length="77" mass="9176">MQTIIANVIHAVIAILMYKYTVIICIQLILIIIIHAQARAIREQEDKLKWMELKYQQLHNQKYLDKQETGPKYHQQS</sequence>
<feature type="transmembrane region" description="Helical" evidence="1">
    <location>
        <begin position="12"/>
        <end position="34"/>
    </location>
</feature>
<gene>
    <name evidence="2" type="ORF">ERS852480_05292</name>
</gene>
<evidence type="ECO:0000256" key="1">
    <source>
        <dbReference type="SAM" id="Phobius"/>
    </source>
</evidence>
<reference evidence="2 3" key="1">
    <citation type="submission" date="2015-09" db="EMBL/GenBank/DDBJ databases">
        <authorList>
            <consortium name="Pathogen Informatics"/>
        </authorList>
    </citation>
    <scope>NUCLEOTIDE SEQUENCE [LARGE SCALE GENOMIC DNA]</scope>
    <source>
        <strain evidence="2 3">2789STDY5834865</strain>
    </source>
</reference>
<organism evidence="2 3">
    <name type="scientific">Enterocloster clostridioformis</name>
    <dbReference type="NCBI Taxonomy" id="1531"/>
    <lineage>
        <taxon>Bacteria</taxon>
        <taxon>Bacillati</taxon>
        <taxon>Bacillota</taxon>
        <taxon>Clostridia</taxon>
        <taxon>Lachnospirales</taxon>
        <taxon>Lachnospiraceae</taxon>
        <taxon>Enterocloster</taxon>
    </lineage>
</organism>
<dbReference type="AlphaFoldDB" id="A0A174UZF6"/>
<proteinExistence type="predicted"/>
<protein>
    <submittedName>
        <fullName evidence="2">Uncharacterized protein</fullName>
    </submittedName>
</protein>
<accession>A0A174UZF6</accession>
<dbReference type="EMBL" id="CZAB01000141">
    <property type="protein sequence ID" value="CUQ26686.1"/>
    <property type="molecule type" value="Genomic_DNA"/>
</dbReference>
<name>A0A174UZF6_9FIRM</name>
<dbReference type="Proteomes" id="UP000095512">
    <property type="component" value="Unassembled WGS sequence"/>
</dbReference>
<evidence type="ECO:0000313" key="3">
    <source>
        <dbReference type="Proteomes" id="UP000095512"/>
    </source>
</evidence>
<keyword evidence="1" id="KW-1133">Transmembrane helix</keyword>